<dbReference type="EMBL" id="CP022203">
    <property type="protein sequence ID" value="ATB50543.1"/>
    <property type="molecule type" value="Genomic_DNA"/>
</dbReference>
<dbReference type="InterPro" id="IPR011989">
    <property type="entry name" value="ARM-like"/>
</dbReference>
<feature type="chain" id="PRO_5013168519" description="PBS lyase" evidence="1">
    <location>
        <begin position="29"/>
        <end position="328"/>
    </location>
</feature>
<organism evidence="2 3">
    <name type="scientific">Corallococcus macrosporus DSM 14697</name>
    <dbReference type="NCBI Taxonomy" id="1189310"/>
    <lineage>
        <taxon>Bacteria</taxon>
        <taxon>Pseudomonadati</taxon>
        <taxon>Myxococcota</taxon>
        <taxon>Myxococcia</taxon>
        <taxon>Myxococcales</taxon>
        <taxon>Cystobacterineae</taxon>
        <taxon>Myxococcaceae</taxon>
        <taxon>Corallococcus</taxon>
    </lineage>
</organism>
<evidence type="ECO:0000313" key="3">
    <source>
        <dbReference type="Proteomes" id="UP000217343"/>
    </source>
</evidence>
<dbReference type="Pfam" id="PF13646">
    <property type="entry name" value="HEAT_2"/>
    <property type="match status" value="1"/>
</dbReference>
<keyword evidence="3" id="KW-1185">Reference proteome</keyword>
<dbReference type="AlphaFoldDB" id="A0A250K3F2"/>
<dbReference type="OrthoDB" id="5508875at2"/>
<dbReference type="InterPro" id="IPR016024">
    <property type="entry name" value="ARM-type_fold"/>
</dbReference>
<feature type="signal peptide" evidence="1">
    <location>
        <begin position="1"/>
        <end position="28"/>
    </location>
</feature>
<dbReference type="KEGG" id="mmas:MYMAC_006199"/>
<dbReference type="Gene3D" id="1.25.10.10">
    <property type="entry name" value="Leucine-rich Repeat Variant"/>
    <property type="match status" value="2"/>
</dbReference>
<accession>A0A250K3F2</accession>
<dbReference type="Proteomes" id="UP000217343">
    <property type="component" value="Chromosome"/>
</dbReference>
<evidence type="ECO:0000313" key="2">
    <source>
        <dbReference type="EMBL" id="ATB50543.1"/>
    </source>
</evidence>
<dbReference type="SUPFAM" id="SSF48371">
    <property type="entry name" value="ARM repeat"/>
    <property type="match status" value="1"/>
</dbReference>
<dbReference type="RefSeq" id="WP_095960715.1">
    <property type="nucleotide sequence ID" value="NZ_CP022203.1"/>
</dbReference>
<name>A0A250K3F2_9BACT</name>
<evidence type="ECO:0008006" key="4">
    <source>
        <dbReference type="Google" id="ProtNLM"/>
    </source>
</evidence>
<sequence length="328" mass="34684">MSPLSMKRVGRAALLVALSSLLPVTARAEASLRPAQCTVQGMLEDVRAAMKRGSPALKRYVKMRLKEAALAMPAESLLAAMSDEQDPEVLEALGAALATKASNAEDPGLIQPLLARATGDSDPALRAAAVRGLRGVPSVEFMEKNGGVVTYEQLVRDPSPEVRAAVADNIVTESADVYSGHDRRVSEAAVSAAAASEDPAVAAKLLREVSMEAVGPEAVEQVTRQLRAEDPAVRAAAATALGGVPGGEAAGARGSLVDLFREDKDPAVRKAALQGIARLGQSHAVPVLESLRGVDRAMDAEIDAWVSVLKLNLQEWELVLREKQRRRR</sequence>
<protein>
    <recommendedName>
        <fullName evidence="4">PBS lyase</fullName>
    </recommendedName>
</protein>
<keyword evidence="1" id="KW-0732">Signal</keyword>
<reference evidence="2 3" key="1">
    <citation type="submission" date="2017-06" db="EMBL/GenBank/DDBJ databases">
        <title>Sequencing and comparative analysis of myxobacterial genomes.</title>
        <authorList>
            <person name="Rupp O."/>
            <person name="Goesmann A."/>
            <person name="Sogaard-Andersen L."/>
        </authorList>
    </citation>
    <scope>NUCLEOTIDE SEQUENCE [LARGE SCALE GENOMIC DNA]</scope>
    <source>
        <strain evidence="2 3">DSM 14697</strain>
    </source>
</reference>
<proteinExistence type="predicted"/>
<evidence type="ECO:0000256" key="1">
    <source>
        <dbReference type="SAM" id="SignalP"/>
    </source>
</evidence>
<gene>
    <name evidence="2" type="ORF">MYMAC_006199</name>
</gene>